<gene>
    <name evidence="1" type="ORF">E0Y62_07475</name>
</gene>
<proteinExistence type="predicted"/>
<name>A0A4R1AYK2_9BACI</name>
<protein>
    <submittedName>
        <fullName evidence="1">Phage gp6-like head-tail connector protein</fullName>
    </submittedName>
</protein>
<evidence type="ECO:0000313" key="2">
    <source>
        <dbReference type="Proteomes" id="UP000293846"/>
    </source>
</evidence>
<accession>A0A4R1AYK2</accession>
<dbReference type="AlphaFoldDB" id="A0A4R1AYK2"/>
<comment type="caution">
    <text evidence="1">The sequence shown here is derived from an EMBL/GenBank/DDBJ whole genome shotgun (WGS) entry which is preliminary data.</text>
</comment>
<dbReference type="OrthoDB" id="1927343at2"/>
<evidence type="ECO:0000313" key="1">
    <source>
        <dbReference type="EMBL" id="TCJ05048.1"/>
    </source>
</evidence>
<dbReference type="EMBL" id="SJTH01000006">
    <property type="protein sequence ID" value="TCJ05048.1"/>
    <property type="molecule type" value="Genomic_DNA"/>
</dbReference>
<reference evidence="1 2" key="1">
    <citation type="submission" date="2019-03" db="EMBL/GenBank/DDBJ databases">
        <authorList>
            <person name="Jensen L."/>
            <person name="Storgaard J."/>
            <person name="Sulaj E."/>
            <person name="Schramm A."/>
            <person name="Marshall I.P.G."/>
        </authorList>
    </citation>
    <scope>NUCLEOTIDE SEQUENCE [LARGE SCALE GENOMIC DNA]</scope>
    <source>
        <strain evidence="1 2">2017H2G3</strain>
    </source>
</reference>
<organism evidence="1 2">
    <name type="scientific">Cytobacillus praedii</name>
    <dbReference type="NCBI Taxonomy" id="1742358"/>
    <lineage>
        <taxon>Bacteria</taxon>
        <taxon>Bacillati</taxon>
        <taxon>Bacillota</taxon>
        <taxon>Bacilli</taxon>
        <taxon>Bacillales</taxon>
        <taxon>Bacillaceae</taxon>
        <taxon>Cytobacillus</taxon>
    </lineage>
</organism>
<keyword evidence="2" id="KW-1185">Reference proteome</keyword>
<sequence>MDDENLLVECKKGLNIPVNSTVHDSLLKQKMLAVKMFMKNAGVSEENLSNDLAVAVIVMGVSDLWEVRSGEVKFSPVFFTLVNQLT</sequence>
<dbReference type="Proteomes" id="UP000293846">
    <property type="component" value="Unassembled WGS sequence"/>
</dbReference>
<dbReference type="RefSeq" id="WP_131236528.1">
    <property type="nucleotide sequence ID" value="NZ_SJTH01000006.1"/>
</dbReference>